<organism evidence="2">
    <name type="scientific">Myoviridae sp. ctshb19</name>
    <dbReference type="NCBI Taxonomy" id="2825194"/>
    <lineage>
        <taxon>Viruses</taxon>
        <taxon>Duplodnaviria</taxon>
        <taxon>Heunggongvirae</taxon>
        <taxon>Uroviricota</taxon>
        <taxon>Caudoviricetes</taxon>
    </lineage>
</organism>
<keyword evidence="1" id="KW-0472">Membrane</keyword>
<protein>
    <submittedName>
        <fullName evidence="2">Uncharacterized protein</fullName>
    </submittedName>
</protein>
<feature type="transmembrane region" description="Helical" evidence="1">
    <location>
        <begin position="365"/>
        <end position="396"/>
    </location>
</feature>
<keyword evidence="1" id="KW-0812">Transmembrane</keyword>
<proteinExistence type="predicted"/>
<evidence type="ECO:0000256" key="1">
    <source>
        <dbReference type="SAM" id="Phobius"/>
    </source>
</evidence>
<sequence length="664" mass="74442">MLKVRVYLSTIIWEFLRLAEQFQALQLVLEVGRLRLLRRSGCEFAFLFLHLHRSLNRAAHAHSRRRSGNHVFRLDLGNGNSHLILDNFVVLHDFTGFGQNAGVIFRGIFYESTLQQLFAALNADGFQSGSQSNHDRVFGIAEITGVDTVCCGGYSALEAFGQSGLIAGACFCQLIALLSHLRSDLFGNNLFNLQNRFDFFKTELLDCSGNALLGGDGGKRTTKRRVSESGRVFRSRGNGFCERNTVVECHPSRFALNVTYIININRFSFHFRACDGNERSLNFDRILFGLNIFGHGRSRILLSVGNGGLLGVFNGLFLRSSGCWFSAGGSHGWFHLFPHAAFFRRGFIGGSEAQRQIVVVLFFEVVVFLFFLFLFFLIFLFVFLEIFVLFLFFLIVGSGSGEFGRRDGFLLVGEFFFWINQTHCSYRAENRLVTVGNNVHFRAVITGSYQIMHFQLAVFGSRSDSQLRNVIGNSIGGGSAENVEIDWLVGNHHRIDTLGGESSAITGGQSAESFDSFGTRGSNGNQHFFRLWFVFQVGVFHLGEVGSASRAFIQKFFNIRNNVCAATRRAGFVKRVQIIFGRSDGHLFVLFLFWNSNHFLAVYGIQKLHISVGSSDSEFAILAFHHTIFARSDSAKLFYSLLLVVSHNDDAAQARISFRHGSLH</sequence>
<keyword evidence="1" id="KW-1133">Transmembrane helix</keyword>
<accession>A0A8S5UGS6</accession>
<reference evidence="2" key="1">
    <citation type="journal article" date="2021" name="Proc. Natl. Acad. Sci. U.S.A.">
        <title>A Catalog of Tens of Thousands of Viruses from Human Metagenomes Reveals Hidden Associations with Chronic Diseases.</title>
        <authorList>
            <person name="Tisza M.J."/>
            <person name="Buck C.B."/>
        </authorList>
    </citation>
    <scope>NUCLEOTIDE SEQUENCE</scope>
    <source>
        <strain evidence="2">Ctshb19</strain>
    </source>
</reference>
<evidence type="ECO:0000313" key="2">
    <source>
        <dbReference type="EMBL" id="DAF93685.1"/>
    </source>
</evidence>
<name>A0A8S5UGS6_9CAUD</name>
<dbReference type="EMBL" id="BK016086">
    <property type="protein sequence ID" value="DAF93685.1"/>
    <property type="molecule type" value="Genomic_DNA"/>
</dbReference>